<dbReference type="PROSITE" id="PS00211">
    <property type="entry name" value="ABC_TRANSPORTER_1"/>
    <property type="match status" value="1"/>
</dbReference>
<keyword evidence="8" id="KW-0406">Ion transport</keyword>
<protein>
    <submittedName>
        <fullName evidence="12">Zinc ABC transporter ATP-binding protein ZnuC</fullName>
    </submittedName>
</protein>
<evidence type="ECO:0000256" key="5">
    <source>
        <dbReference type="ARBA" id="ARBA00022840"/>
    </source>
</evidence>
<evidence type="ECO:0000256" key="9">
    <source>
        <dbReference type="ARBA" id="ARBA00023136"/>
    </source>
</evidence>
<dbReference type="InterPro" id="IPR050153">
    <property type="entry name" value="Metal_Ion_Import_ABC"/>
</dbReference>
<dbReference type="RefSeq" id="WP_169249938.1">
    <property type="nucleotide sequence ID" value="NZ_SPMZ01000057.1"/>
</dbReference>
<keyword evidence="3" id="KW-0547">Nucleotide-binding</keyword>
<evidence type="ECO:0000256" key="8">
    <source>
        <dbReference type="ARBA" id="ARBA00023065"/>
    </source>
</evidence>
<keyword evidence="1" id="KW-0813">Transport</keyword>
<dbReference type="NCBIfam" id="NF007090">
    <property type="entry name" value="PRK09544.1"/>
    <property type="match status" value="1"/>
</dbReference>
<evidence type="ECO:0000313" key="12">
    <source>
        <dbReference type="EMBL" id="NMQ20669.1"/>
    </source>
</evidence>
<keyword evidence="7" id="KW-1278">Translocase</keyword>
<dbReference type="InterPro" id="IPR017871">
    <property type="entry name" value="ABC_transporter-like_CS"/>
</dbReference>
<name>A0ABX1TRP6_9GAMM</name>
<evidence type="ECO:0000256" key="1">
    <source>
        <dbReference type="ARBA" id="ARBA00022448"/>
    </source>
</evidence>
<evidence type="ECO:0000256" key="4">
    <source>
        <dbReference type="ARBA" id="ARBA00022833"/>
    </source>
</evidence>
<evidence type="ECO:0000259" key="11">
    <source>
        <dbReference type="PROSITE" id="PS50893"/>
    </source>
</evidence>
<evidence type="ECO:0000256" key="6">
    <source>
        <dbReference type="ARBA" id="ARBA00022906"/>
    </source>
</evidence>
<sequence length="268" mass="28849">MTELLLTAENIGLTIRGNPILHNVNLRVAAGEIVALIGPNGAGKSTLVRVLLGLLRPDSGRVWSRPGLRIGYMPQRLALDGTLPLSVQRFVTLGTPAARARVQAVLAEVGAAHVLDSPVQAVSGGELQRVMLARALLREPDLLVLDEPIQGVDLNGQYELYDLIGGLRRTHGCGMLMVSHELHLVMATTDHVLCLNRHVCCSGHPDHVARDPAYLDLFGIDGARRLAVYHHHHNHHHDLHGAVVPDLPLSSASGGEGGHRPPVEQDRG</sequence>
<feature type="region of interest" description="Disordered" evidence="10">
    <location>
        <begin position="239"/>
        <end position="268"/>
    </location>
</feature>
<evidence type="ECO:0000256" key="2">
    <source>
        <dbReference type="ARBA" id="ARBA00022475"/>
    </source>
</evidence>
<keyword evidence="9" id="KW-0472">Membrane</keyword>
<dbReference type="Pfam" id="PF00005">
    <property type="entry name" value="ABC_tran"/>
    <property type="match status" value="1"/>
</dbReference>
<evidence type="ECO:0000256" key="10">
    <source>
        <dbReference type="SAM" id="MobiDB-lite"/>
    </source>
</evidence>
<dbReference type="Proteomes" id="UP000760480">
    <property type="component" value="Unassembled WGS sequence"/>
</dbReference>
<dbReference type="PANTHER" id="PTHR42734">
    <property type="entry name" value="METAL TRANSPORT SYSTEM ATP-BINDING PROTEIN TM_0124-RELATED"/>
    <property type="match status" value="1"/>
</dbReference>
<accession>A0ABX1TRP6</accession>
<reference evidence="12 13" key="1">
    <citation type="submission" date="2019-03" db="EMBL/GenBank/DDBJ databases">
        <title>Metabolic reconstructions from genomes of highly enriched 'Candidatus Accumulibacter' and 'Candidatus Competibacter' bioreactor populations.</title>
        <authorList>
            <person name="Annavajhala M.K."/>
            <person name="Welles L."/>
            <person name="Abbas B."/>
            <person name="Sorokin D."/>
            <person name="Park H."/>
            <person name="Van Loosdrecht M."/>
            <person name="Chandran K."/>
        </authorList>
    </citation>
    <scope>NUCLEOTIDE SEQUENCE [LARGE SCALE GENOMIC DNA]</scope>
    <source>
        <strain evidence="12 13">SBR_G</strain>
    </source>
</reference>
<feature type="compositionally biased region" description="Basic and acidic residues" evidence="10">
    <location>
        <begin position="257"/>
        <end position="268"/>
    </location>
</feature>
<evidence type="ECO:0000256" key="7">
    <source>
        <dbReference type="ARBA" id="ARBA00022967"/>
    </source>
</evidence>
<dbReference type="Gene3D" id="3.40.50.300">
    <property type="entry name" value="P-loop containing nucleotide triphosphate hydrolases"/>
    <property type="match status" value="1"/>
</dbReference>
<dbReference type="InterPro" id="IPR003439">
    <property type="entry name" value="ABC_transporter-like_ATP-bd"/>
</dbReference>
<keyword evidence="4" id="KW-0862">Zinc</keyword>
<dbReference type="PROSITE" id="PS50893">
    <property type="entry name" value="ABC_TRANSPORTER_2"/>
    <property type="match status" value="1"/>
</dbReference>
<evidence type="ECO:0000256" key="3">
    <source>
        <dbReference type="ARBA" id="ARBA00022741"/>
    </source>
</evidence>
<dbReference type="EMBL" id="SPMZ01000057">
    <property type="protein sequence ID" value="NMQ20669.1"/>
    <property type="molecule type" value="Genomic_DNA"/>
</dbReference>
<dbReference type="InterPro" id="IPR027417">
    <property type="entry name" value="P-loop_NTPase"/>
</dbReference>
<dbReference type="InterPro" id="IPR003593">
    <property type="entry name" value="AAA+_ATPase"/>
</dbReference>
<dbReference type="PANTHER" id="PTHR42734:SF9">
    <property type="entry name" value="ZINC IMPORT ATP-BINDING PROTEIN ZNUC"/>
    <property type="match status" value="1"/>
</dbReference>
<dbReference type="SMART" id="SM00382">
    <property type="entry name" value="AAA"/>
    <property type="match status" value="1"/>
</dbReference>
<proteinExistence type="predicted"/>
<dbReference type="GO" id="GO:0005524">
    <property type="term" value="F:ATP binding"/>
    <property type="evidence" value="ECO:0007669"/>
    <property type="project" value="UniProtKB-KW"/>
</dbReference>
<dbReference type="SUPFAM" id="SSF52540">
    <property type="entry name" value="P-loop containing nucleoside triphosphate hydrolases"/>
    <property type="match status" value="1"/>
</dbReference>
<keyword evidence="6" id="KW-0864">Zinc transport</keyword>
<evidence type="ECO:0000313" key="13">
    <source>
        <dbReference type="Proteomes" id="UP000760480"/>
    </source>
</evidence>
<gene>
    <name evidence="12" type="primary">znuC</name>
    <name evidence="12" type="ORF">E4P82_16600</name>
</gene>
<keyword evidence="13" id="KW-1185">Reference proteome</keyword>
<feature type="domain" description="ABC transporter" evidence="11">
    <location>
        <begin position="6"/>
        <end position="221"/>
    </location>
</feature>
<organism evidence="12 13">
    <name type="scientific">Candidatus Competibacter phosphatis</name>
    <dbReference type="NCBI Taxonomy" id="221280"/>
    <lineage>
        <taxon>Bacteria</taxon>
        <taxon>Pseudomonadati</taxon>
        <taxon>Pseudomonadota</taxon>
        <taxon>Gammaproteobacteria</taxon>
        <taxon>Candidatus Competibacteraceae</taxon>
        <taxon>Candidatus Competibacter</taxon>
    </lineage>
</organism>
<keyword evidence="5 12" id="KW-0067">ATP-binding</keyword>
<keyword evidence="2" id="KW-1003">Cell membrane</keyword>
<comment type="caution">
    <text evidence="12">The sequence shown here is derived from an EMBL/GenBank/DDBJ whole genome shotgun (WGS) entry which is preliminary data.</text>
</comment>